<accession>A0A564YIQ6</accession>
<gene>
    <name evidence="1" type="ORF">WMSIL1_LOCUS6634</name>
</gene>
<sequence length="77" mass="8820">CFKRHSNVLTNPVLSPFSGKREVHLKNIGLSQFDDLFPRLNRCKANRQTVRECADHLKTKAELSYKIDPTLKHASSL</sequence>
<proteinExistence type="predicted"/>
<name>A0A564YIQ6_HYMDI</name>
<feature type="non-terminal residue" evidence="1">
    <location>
        <position position="1"/>
    </location>
</feature>
<evidence type="ECO:0000313" key="1">
    <source>
        <dbReference type="EMBL" id="VUZ47070.1"/>
    </source>
</evidence>
<protein>
    <submittedName>
        <fullName evidence="1">Uncharacterized protein</fullName>
    </submittedName>
</protein>
<evidence type="ECO:0000313" key="2">
    <source>
        <dbReference type="Proteomes" id="UP000321570"/>
    </source>
</evidence>
<organism evidence="1 2">
    <name type="scientific">Hymenolepis diminuta</name>
    <name type="common">Rat tapeworm</name>
    <dbReference type="NCBI Taxonomy" id="6216"/>
    <lineage>
        <taxon>Eukaryota</taxon>
        <taxon>Metazoa</taxon>
        <taxon>Spiralia</taxon>
        <taxon>Lophotrochozoa</taxon>
        <taxon>Platyhelminthes</taxon>
        <taxon>Cestoda</taxon>
        <taxon>Eucestoda</taxon>
        <taxon>Cyclophyllidea</taxon>
        <taxon>Hymenolepididae</taxon>
        <taxon>Hymenolepis</taxon>
    </lineage>
</organism>
<reference evidence="1 2" key="1">
    <citation type="submission" date="2019-07" db="EMBL/GenBank/DDBJ databases">
        <authorList>
            <person name="Jastrzebski P J."/>
            <person name="Paukszto L."/>
            <person name="Jastrzebski P J."/>
        </authorList>
    </citation>
    <scope>NUCLEOTIDE SEQUENCE [LARGE SCALE GENOMIC DNA]</scope>
    <source>
        <strain evidence="1 2">WMS-il1</strain>
    </source>
</reference>
<dbReference type="Proteomes" id="UP000321570">
    <property type="component" value="Unassembled WGS sequence"/>
</dbReference>
<dbReference type="EMBL" id="CABIJS010000222">
    <property type="protein sequence ID" value="VUZ47070.1"/>
    <property type="molecule type" value="Genomic_DNA"/>
</dbReference>
<keyword evidence="2" id="KW-1185">Reference proteome</keyword>
<dbReference type="AlphaFoldDB" id="A0A564YIQ6"/>